<dbReference type="Proteomes" id="UP001265746">
    <property type="component" value="Unassembled WGS sequence"/>
</dbReference>
<feature type="compositionally biased region" description="Acidic residues" evidence="1">
    <location>
        <begin position="373"/>
        <end position="385"/>
    </location>
</feature>
<dbReference type="EMBL" id="JAUJFL010000004">
    <property type="protein sequence ID" value="KAK2605192.1"/>
    <property type="molecule type" value="Genomic_DNA"/>
</dbReference>
<proteinExistence type="predicted"/>
<evidence type="ECO:0000313" key="3">
    <source>
        <dbReference type="Proteomes" id="UP001265746"/>
    </source>
</evidence>
<accession>A0AAD9SDB4</accession>
<dbReference type="AlphaFoldDB" id="A0AAD9SDB4"/>
<evidence type="ECO:0000313" key="2">
    <source>
        <dbReference type="EMBL" id="KAK2605192.1"/>
    </source>
</evidence>
<gene>
    <name evidence="2" type="ORF">N8I77_008047</name>
</gene>
<protein>
    <recommendedName>
        <fullName evidence="4">Prolyl 4-hydroxylase alpha subunit Fe(2+) 2OG dioxygenase domain-containing protein</fullName>
    </recommendedName>
</protein>
<feature type="region of interest" description="Disordered" evidence="1">
    <location>
        <begin position="867"/>
        <end position="897"/>
    </location>
</feature>
<dbReference type="Gene3D" id="2.60.120.620">
    <property type="entry name" value="q2cbj1_9rhob like domain"/>
    <property type="match status" value="1"/>
</dbReference>
<dbReference type="PANTHER" id="PTHR33099:SF7">
    <property type="entry name" value="MYND-TYPE DOMAIN-CONTAINING PROTEIN"/>
    <property type="match status" value="1"/>
</dbReference>
<feature type="region of interest" description="Disordered" evidence="1">
    <location>
        <begin position="364"/>
        <end position="389"/>
    </location>
</feature>
<dbReference type="PANTHER" id="PTHR33099">
    <property type="entry name" value="FE2OG DIOXYGENASE DOMAIN-CONTAINING PROTEIN"/>
    <property type="match status" value="1"/>
</dbReference>
<name>A0AAD9SDB4_PHOAM</name>
<feature type="compositionally biased region" description="Polar residues" evidence="1">
    <location>
        <begin position="869"/>
        <end position="880"/>
    </location>
</feature>
<keyword evidence="3" id="KW-1185">Reference proteome</keyword>
<organism evidence="2 3">
    <name type="scientific">Phomopsis amygdali</name>
    <name type="common">Fusicoccum amygdali</name>
    <dbReference type="NCBI Taxonomy" id="1214568"/>
    <lineage>
        <taxon>Eukaryota</taxon>
        <taxon>Fungi</taxon>
        <taxon>Dikarya</taxon>
        <taxon>Ascomycota</taxon>
        <taxon>Pezizomycotina</taxon>
        <taxon>Sordariomycetes</taxon>
        <taxon>Sordariomycetidae</taxon>
        <taxon>Diaporthales</taxon>
        <taxon>Diaporthaceae</taxon>
        <taxon>Diaporthe</taxon>
    </lineage>
</organism>
<sequence>MEMSYGMSVYGRVSSSNTGEGLSPACLAWKKELHQDLESIHAVGDFAVHNIHQQFVNPGLEVAGCPIPLPLIPLLADQIKAVASLASCRSGDDTVVDNFSRLTWELNHDQFRAANPAWPAFLETIKQDASQSLGLDASDINVELDKLLLYEKGSSCRRHEDSDRTPGVVGRLILCLPSEHAGGQVHLTYAGKEHVFATALFSAFDLSSLAWYSDATHEVEEITSGHRLELTYKIIQMSGFEKSAEFFIKQQAQLKEKIARWPGDLNKLVHFLEHKYSQRSLSSCNLKGRDRAVYEVLSTVCSAAGIYVLFGNITKKECDQDSDSEYYRDDGEGMGIYLDYLCTAEGKKIASGVKMSEQHILVADPYTNRSADSESEGEDQTEEDGTPGTMKYHNSAVVLIPRNRIHELLGFGVDIWAMLALFANDQKRNPRDASIPADMLKLMDKILDFGLPPAGTMRPKTPGVPAQILTGLAVMRNAWNLKDIPLYRKAIRYCTAGGSIPQELPKRIATLINQSPTPQEVDWNTCLGGLLDLPFDLTRIFAALNDFEKALEKEDFQICFRTWVAPVKRTKFESQVHLNVGDHDFIEELANSLWHDRVWVEQKSGKDKRGTLPGSEEAARRVLNTQLQRLCLGPIDLMSLHDQQAANEVDRFIELVGVCLASGFTDEALNLTQNIKPNPRQQQLERYHEPIHYMNQPKLALKLVRRLGDLLELHKAPFMESLRNVFEDLLRNYALSPFPVYPTRPVGWAHRPRGCSAACGACRDLDLFLIDPQQQAGRFWLLKKAREHVEMRLPRGFFRLTVDPGSKPHALLVYKISQDGEFREAVVAWERSAGFLQNSTKDLRKEHFRKILGDDLYRELVLLEGPPGSSISGNPAQSTGGVKREAEDELLPPPRSRPCCKSAYSGWLPTSQEQAYSCNQKPSRETKHPLQLVLKGHHTARTPISCKLDRTVSSTMGIAL</sequence>
<comment type="caution">
    <text evidence="2">The sequence shown here is derived from an EMBL/GenBank/DDBJ whole genome shotgun (WGS) entry which is preliminary data.</text>
</comment>
<evidence type="ECO:0008006" key="4">
    <source>
        <dbReference type="Google" id="ProtNLM"/>
    </source>
</evidence>
<reference evidence="2" key="1">
    <citation type="submission" date="2023-06" db="EMBL/GenBank/DDBJ databases">
        <authorList>
            <person name="Noh H."/>
        </authorList>
    </citation>
    <scope>NUCLEOTIDE SEQUENCE</scope>
    <source>
        <strain evidence="2">DUCC20226</strain>
    </source>
</reference>
<evidence type="ECO:0000256" key="1">
    <source>
        <dbReference type="SAM" id="MobiDB-lite"/>
    </source>
</evidence>